<keyword evidence="2" id="KW-1185">Reference proteome</keyword>
<comment type="caution">
    <text evidence="1">The sequence shown here is derived from an EMBL/GenBank/DDBJ whole genome shotgun (WGS) entry which is preliminary data.</text>
</comment>
<dbReference type="Proteomes" id="UP000541185">
    <property type="component" value="Unassembled WGS sequence"/>
</dbReference>
<sequence>MLPRRLLPLLARLVLAWFALHVGIGVAAPVLHPQASLEAICTGGVMKLLPGSGDDAAGVKLASIDCPLCSPAIAPPPVIALPSLPPAGPMPLLVQEVATVAPAALAPPPARGPPASIQA</sequence>
<evidence type="ECO:0008006" key="3">
    <source>
        <dbReference type="Google" id="ProtNLM"/>
    </source>
</evidence>
<dbReference type="EMBL" id="JABBFX010000001">
    <property type="protein sequence ID" value="NML42798.1"/>
    <property type="molecule type" value="Genomic_DNA"/>
</dbReference>
<reference evidence="1 2" key="1">
    <citation type="submission" date="2020-04" db="EMBL/GenBank/DDBJ databases">
        <title>Ramlibacter sp. G-1-2-2 isolated from soil.</title>
        <authorList>
            <person name="Dahal R.H."/>
        </authorList>
    </citation>
    <scope>NUCLEOTIDE SEQUENCE [LARGE SCALE GENOMIC DNA]</scope>
    <source>
        <strain evidence="1 2">G-1-2-2</strain>
    </source>
</reference>
<organism evidence="1 2">
    <name type="scientific">Ramlibacter agri</name>
    <dbReference type="NCBI Taxonomy" id="2728837"/>
    <lineage>
        <taxon>Bacteria</taxon>
        <taxon>Pseudomonadati</taxon>
        <taxon>Pseudomonadota</taxon>
        <taxon>Betaproteobacteria</taxon>
        <taxon>Burkholderiales</taxon>
        <taxon>Comamonadaceae</taxon>
        <taxon>Ramlibacter</taxon>
    </lineage>
</organism>
<accession>A0A848H4Y3</accession>
<gene>
    <name evidence="1" type="ORF">HHL11_03475</name>
</gene>
<name>A0A848H4Y3_9BURK</name>
<proteinExistence type="predicted"/>
<evidence type="ECO:0000313" key="1">
    <source>
        <dbReference type="EMBL" id="NML42798.1"/>
    </source>
</evidence>
<protein>
    <recommendedName>
        <fullName evidence="3">DUF2946 domain-containing protein</fullName>
    </recommendedName>
</protein>
<evidence type="ECO:0000313" key="2">
    <source>
        <dbReference type="Proteomes" id="UP000541185"/>
    </source>
</evidence>
<dbReference type="AlphaFoldDB" id="A0A848H4Y3"/>
<dbReference type="RefSeq" id="WP_169417050.1">
    <property type="nucleotide sequence ID" value="NZ_JABBFX010000001.1"/>
</dbReference>